<keyword evidence="2" id="KW-1185">Reference proteome</keyword>
<evidence type="ECO:0000313" key="2">
    <source>
        <dbReference type="Proteomes" id="UP001165063"/>
    </source>
</evidence>
<proteinExistence type="predicted"/>
<evidence type="ECO:0000313" key="1">
    <source>
        <dbReference type="EMBL" id="GMG38814.1"/>
    </source>
</evidence>
<protein>
    <submittedName>
        <fullName evidence="1">Unnamed protein product</fullName>
    </submittedName>
</protein>
<organism evidence="1 2">
    <name type="scientific">Ambrosiozyma monospora</name>
    <name type="common">Yeast</name>
    <name type="synonym">Endomycopsis monosporus</name>
    <dbReference type="NCBI Taxonomy" id="43982"/>
    <lineage>
        <taxon>Eukaryota</taxon>
        <taxon>Fungi</taxon>
        <taxon>Dikarya</taxon>
        <taxon>Ascomycota</taxon>
        <taxon>Saccharomycotina</taxon>
        <taxon>Pichiomycetes</taxon>
        <taxon>Pichiales</taxon>
        <taxon>Pichiaceae</taxon>
        <taxon>Ambrosiozyma</taxon>
    </lineage>
</organism>
<dbReference type="AlphaFoldDB" id="A0A9W6YVC9"/>
<sequence length="264" mass="30322">MDQFHSILENSLVHLVSSISPTPKANITSKRDASTAVHKNIDPITPSKLIINYYLSDYVPLSTKVKHITTTFNFDSDALISVNKKLQDSFIKGSVQRPQTDELQKQQNNLAKRLQNVVHTRCFTLSELINEIQEIGNKSYYEDPSDESADHFGLIVIEDLPDLFNLENFKSFNSASSLVTVLFRELRALTQIFGLSVVLLERQRRYSFNSTVIQKYMQMLYDYEFKLEEVDWQLKDVKGTAICNFDNSDETGVRQIHLGLDIFE</sequence>
<dbReference type="InterPro" id="IPR027417">
    <property type="entry name" value="P-loop_NTPase"/>
</dbReference>
<accession>A0A9W6YVC9</accession>
<name>A0A9W6YVC9_AMBMO</name>
<comment type="caution">
    <text evidence="1">The sequence shown here is derived from an EMBL/GenBank/DDBJ whole genome shotgun (WGS) entry which is preliminary data.</text>
</comment>
<dbReference type="EMBL" id="BSXU01002613">
    <property type="protein sequence ID" value="GMG38814.1"/>
    <property type="molecule type" value="Genomic_DNA"/>
</dbReference>
<reference evidence="1" key="1">
    <citation type="submission" date="2023-04" db="EMBL/GenBank/DDBJ databases">
        <title>Ambrosiozyma monospora NBRC 1965.</title>
        <authorList>
            <person name="Ichikawa N."/>
            <person name="Sato H."/>
            <person name="Tonouchi N."/>
        </authorList>
    </citation>
    <scope>NUCLEOTIDE SEQUENCE</scope>
    <source>
        <strain evidence="1">NBRC 1965</strain>
    </source>
</reference>
<gene>
    <name evidence="1" type="ORF">Amon01_000502800</name>
</gene>
<dbReference type="OrthoDB" id="10551985at2759"/>
<dbReference type="Proteomes" id="UP001165063">
    <property type="component" value="Unassembled WGS sequence"/>
</dbReference>
<dbReference type="Gene3D" id="3.40.50.300">
    <property type="entry name" value="P-loop containing nucleotide triphosphate hydrolases"/>
    <property type="match status" value="1"/>
</dbReference>